<comment type="caution">
    <text evidence="1">The sequence shown here is derived from an EMBL/GenBank/DDBJ whole genome shotgun (WGS) entry which is preliminary data.</text>
</comment>
<dbReference type="AlphaFoldDB" id="A0A838XMC9"/>
<dbReference type="Proteomes" id="UP000559404">
    <property type="component" value="Unassembled WGS sequence"/>
</dbReference>
<keyword evidence="2" id="KW-1185">Reference proteome</keyword>
<organism evidence="1 2">
    <name type="scientific">Stappia taiwanensis</name>
    <dbReference type="NCBI Taxonomy" id="992267"/>
    <lineage>
        <taxon>Bacteria</taxon>
        <taxon>Pseudomonadati</taxon>
        <taxon>Pseudomonadota</taxon>
        <taxon>Alphaproteobacteria</taxon>
        <taxon>Hyphomicrobiales</taxon>
        <taxon>Stappiaceae</taxon>
        <taxon>Stappia</taxon>
    </lineage>
</organism>
<evidence type="ECO:0000313" key="1">
    <source>
        <dbReference type="EMBL" id="MBA4611665.1"/>
    </source>
</evidence>
<proteinExistence type="predicted"/>
<dbReference type="RefSeq" id="WP_181759863.1">
    <property type="nucleotide sequence ID" value="NZ_BMCR01000005.1"/>
</dbReference>
<reference evidence="1 2" key="2">
    <citation type="submission" date="2020-08" db="EMBL/GenBank/DDBJ databases">
        <title>Stappia taiwanensis sp. nov., isolated from a coastal thermal spring.</title>
        <authorList>
            <person name="Kampfer P."/>
        </authorList>
    </citation>
    <scope>NUCLEOTIDE SEQUENCE [LARGE SCALE GENOMIC DNA]</scope>
    <source>
        <strain evidence="1 2">DSM 23284</strain>
    </source>
</reference>
<protein>
    <submittedName>
        <fullName evidence="1">Uncharacterized protein</fullName>
    </submittedName>
</protein>
<accession>A0A838XMC9</accession>
<sequence length="87" mass="9549">MLVRPEWFAPEDCDIPPVIWSVDDVWLSGMVARKGIPIWLDANVLDPIETMSSPVASLNAAVLDGVGREDADAAAVTYMRNTHGLWL</sequence>
<dbReference type="EMBL" id="JACEON010000006">
    <property type="protein sequence ID" value="MBA4611665.1"/>
    <property type="molecule type" value="Genomic_DNA"/>
</dbReference>
<evidence type="ECO:0000313" key="2">
    <source>
        <dbReference type="Proteomes" id="UP000559404"/>
    </source>
</evidence>
<name>A0A838XMC9_9HYPH</name>
<gene>
    <name evidence="1" type="ORF">H1W37_08390</name>
</gene>
<reference evidence="1 2" key="1">
    <citation type="submission" date="2020-07" db="EMBL/GenBank/DDBJ databases">
        <authorList>
            <person name="Li M."/>
        </authorList>
    </citation>
    <scope>NUCLEOTIDE SEQUENCE [LARGE SCALE GENOMIC DNA]</scope>
    <source>
        <strain evidence="1 2">DSM 23284</strain>
    </source>
</reference>